<dbReference type="PANTHER" id="PTHR12714:SF11">
    <property type="entry name" value="PROTEIN C-TERMINAL S-ISOPRENYLCYSTEINE CARBOXYL O-METHYLTRANSFERASE"/>
    <property type="match status" value="1"/>
</dbReference>
<keyword evidence="12" id="KW-1185">Reference proteome</keyword>
<evidence type="ECO:0000313" key="12">
    <source>
        <dbReference type="Proteomes" id="UP000075714"/>
    </source>
</evidence>
<evidence type="ECO:0000256" key="2">
    <source>
        <dbReference type="ARBA" id="ARBA00022516"/>
    </source>
</evidence>
<evidence type="ECO:0000256" key="10">
    <source>
        <dbReference type="SAM" id="Phobius"/>
    </source>
</evidence>
<reference evidence="12" key="1">
    <citation type="journal article" date="2016" name="Nat. Commun.">
        <title>The Gonium pectorale genome demonstrates co-option of cell cycle regulation during the evolution of multicellularity.</title>
        <authorList>
            <person name="Hanschen E.R."/>
            <person name="Marriage T.N."/>
            <person name="Ferris P.J."/>
            <person name="Hamaji T."/>
            <person name="Toyoda A."/>
            <person name="Fujiyama A."/>
            <person name="Neme R."/>
            <person name="Noguchi H."/>
            <person name="Minakuchi Y."/>
            <person name="Suzuki M."/>
            <person name="Kawai-Toyooka H."/>
            <person name="Smith D.R."/>
            <person name="Sparks H."/>
            <person name="Anderson J."/>
            <person name="Bakaric R."/>
            <person name="Luria V."/>
            <person name="Karger A."/>
            <person name="Kirschner M.W."/>
            <person name="Durand P.M."/>
            <person name="Michod R.E."/>
            <person name="Nozaki H."/>
            <person name="Olson B.J."/>
        </authorList>
    </citation>
    <scope>NUCLEOTIDE SEQUENCE [LARGE SCALE GENOMIC DNA]</scope>
    <source>
        <strain evidence="12">NIES-2863</strain>
    </source>
</reference>
<dbReference type="UniPathway" id="UPA00753"/>
<dbReference type="OrthoDB" id="422086at2759"/>
<feature type="region of interest" description="Disordered" evidence="9">
    <location>
        <begin position="39"/>
        <end position="63"/>
    </location>
</feature>
<dbReference type="Gene3D" id="1.20.120.1630">
    <property type="match status" value="1"/>
</dbReference>
<comment type="caution">
    <text evidence="11">The sequence shown here is derived from an EMBL/GenBank/DDBJ whole genome shotgun (WGS) entry which is preliminary data.</text>
</comment>
<evidence type="ECO:0000256" key="7">
    <source>
        <dbReference type="ARBA" id="ARBA00023209"/>
    </source>
</evidence>
<proteinExistence type="predicted"/>
<dbReference type="PANTHER" id="PTHR12714">
    <property type="entry name" value="PROTEIN-S ISOPRENYLCYSTEINE O-METHYLTRANSFERASE"/>
    <property type="match status" value="1"/>
</dbReference>
<evidence type="ECO:0000313" key="11">
    <source>
        <dbReference type="EMBL" id="KXZ55030.1"/>
    </source>
</evidence>
<sequence length="299" mass="32632">MAYDSDPAADDDFARAWKPPPGDPPLWWVEKFEAKRKEEARRKAEDPSFTTTLERVSRAGSDAQGGNPALRFLSAVLQVVQLLVVLSLLLLLPAVLHDGGLALSKPWSAFAAYLAFFGLGSVARVVGHGRLAPRKSDRQVSTWGGRLAFAAFVMALPLLHMSAMYRFAGLALYTNAIPAVGVTLYDAIGGAGFMAAIVLNAVAANHLGPAYDRVTAPPALVTSGPYRFVQHPIYTSYMLLFFSYGMFLHSAPTALAMLLLCVLYYKGRTALESRVLEEAFGSYYRDYAARTKKFVPFLV</sequence>
<evidence type="ECO:0008006" key="13">
    <source>
        <dbReference type="Google" id="ProtNLM"/>
    </source>
</evidence>
<dbReference type="InterPro" id="IPR007318">
    <property type="entry name" value="Phopholipid_MeTrfase"/>
</dbReference>
<dbReference type="GO" id="GO:0012505">
    <property type="term" value="C:endomembrane system"/>
    <property type="evidence" value="ECO:0007669"/>
    <property type="project" value="UniProtKB-SubCell"/>
</dbReference>
<evidence type="ECO:0000256" key="8">
    <source>
        <dbReference type="ARBA" id="ARBA00023264"/>
    </source>
</evidence>
<gene>
    <name evidence="11" type="ORF">GPECTOR_3g191</name>
</gene>
<protein>
    <recommendedName>
        <fullName evidence="13">Protein-S-isoprenylcysteine O-methyltransferase</fullName>
    </recommendedName>
</protein>
<evidence type="ECO:0000256" key="6">
    <source>
        <dbReference type="ARBA" id="ARBA00023136"/>
    </source>
</evidence>
<organism evidence="11 12">
    <name type="scientific">Gonium pectorale</name>
    <name type="common">Green alga</name>
    <dbReference type="NCBI Taxonomy" id="33097"/>
    <lineage>
        <taxon>Eukaryota</taxon>
        <taxon>Viridiplantae</taxon>
        <taxon>Chlorophyta</taxon>
        <taxon>core chlorophytes</taxon>
        <taxon>Chlorophyceae</taxon>
        <taxon>CS clade</taxon>
        <taxon>Chlamydomonadales</taxon>
        <taxon>Volvocaceae</taxon>
        <taxon>Gonium</taxon>
    </lineage>
</organism>
<dbReference type="EMBL" id="LSYV01000004">
    <property type="protein sequence ID" value="KXZ55030.1"/>
    <property type="molecule type" value="Genomic_DNA"/>
</dbReference>
<evidence type="ECO:0000256" key="4">
    <source>
        <dbReference type="ARBA" id="ARBA00022989"/>
    </source>
</evidence>
<comment type="subcellular location">
    <subcellularLocation>
        <location evidence="1">Endomembrane system</location>
        <topology evidence="1">Multi-pass membrane protein</topology>
    </subcellularLocation>
</comment>
<name>A0A150H0E0_GONPE</name>
<dbReference type="GO" id="GO:0006656">
    <property type="term" value="P:phosphatidylcholine biosynthetic process"/>
    <property type="evidence" value="ECO:0007669"/>
    <property type="project" value="UniProtKB-UniPathway"/>
</dbReference>
<feature type="region of interest" description="Disordered" evidence="9">
    <location>
        <begin position="1"/>
        <end position="23"/>
    </location>
</feature>
<evidence type="ECO:0000256" key="5">
    <source>
        <dbReference type="ARBA" id="ARBA00023098"/>
    </source>
</evidence>
<evidence type="ECO:0000256" key="1">
    <source>
        <dbReference type="ARBA" id="ARBA00004127"/>
    </source>
</evidence>
<keyword evidence="2" id="KW-0444">Lipid biosynthesis</keyword>
<dbReference type="AlphaFoldDB" id="A0A150H0E0"/>
<keyword evidence="7" id="KW-0594">Phospholipid biosynthesis</keyword>
<accession>A0A150H0E0</accession>
<keyword evidence="8" id="KW-1208">Phospholipid metabolism</keyword>
<feature type="transmembrane region" description="Helical" evidence="10">
    <location>
        <begin position="147"/>
        <end position="168"/>
    </location>
</feature>
<evidence type="ECO:0000256" key="3">
    <source>
        <dbReference type="ARBA" id="ARBA00022692"/>
    </source>
</evidence>
<keyword evidence="6 10" id="KW-0472">Membrane</keyword>
<dbReference type="GO" id="GO:0016740">
    <property type="term" value="F:transferase activity"/>
    <property type="evidence" value="ECO:0007669"/>
    <property type="project" value="UniProtKB-ARBA"/>
</dbReference>
<keyword evidence="5" id="KW-0443">Lipid metabolism</keyword>
<keyword evidence="3 10" id="KW-0812">Transmembrane</keyword>
<dbReference type="Proteomes" id="UP000075714">
    <property type="component" value="Unassembled WGS sequence"/>
</dbReference>
<evidence type="ECO:0000256" key="9">
    <source>
        <dbReference type="SAM" id="MobiDB-lite"/>
    </source>
</evidence>
<dbReference type="STRING" id="33097.A0A150H0E0"/>
<dbReference type="Pfam" id="PF04191">
    <property type="entry name" value="PEMT"/>
    <property type="match status" value="1"/>
</dbReference>
<feature type="transmembrane region" description="Helical" evidence="10">
    <location>
        <begin position="241"/>
        <end position="265"/>
    </location>
</feature>
<keyword evidence="4 10" id="KW-1133">Transmembrane helix</keyword>
<feature type="transmembrane region" description="Helical" evidence="10">
    <location>
        <begin position="107"/>
        <end position="126"/>
    </location>
</feature>
<feature type="transmembrane region" description="Helical" evidence="10">
    <location>
        <begin position="72"/>
        <end position="95"/>
    </location>
</feature>